<sequence>MESSDPVADIEVGGAGPREGSASPGSAVCRLGLCGVGRAPLRRPRGGSPCCAHAAGRPVCCCLHGPLLGVRGPKDCHNPTPTPGDHSLEWRPHPPRTRVTSANTPRVVISSMVEAGWTCGGLERLVQARRAATLVVVGALELGLSRCAGLL</sequence>
<dbReference type="Proteomes" id="UP001066276">
    <property type="component" value="Chromosome 5"/>
</dbReference>
<accession>A0AAV7RC43</accession>
<keyword evidence="3" id="KW-1185">Reference proteome</keyword>
<dbReference type="AlphaFoldDB" id="A0AAV7RC43"/>
<gene>
    <name evidence="2" type="ORF">NDU88_001190</name>
</gene>
<evidence type="ECO:0000256" key="1">
    <source>
        <dbReference type="SAM" id="MobiDB-lite"/>
    </source>
</evidence>
<protein>
    <submittedName>
        <fullName evidence="2">Uncharacterized protein</fullName>
    </submittedName>
</protein>
<comment type="caution">
    <text evidence="2">The sequence shown here is derived from an EMBL/GenBank/DDBJ whole genome shotgun (WGS) entry which is preliminary data.</text>
</comment>
<name>A0AAV7RC43_PLEWA</name>
<evidence type="ECO:0000313" key="2">
    <source>
        <dbReference type="EMBL" id="KAJ1148353.1"/>
    </source>
</evidence>
<proteinExistence type="predicted"/>
<organism evidence="2 3">
    <name type="scientific">Pleurodeles waltl</name>
    <name type="common">Iberian ribbed newt</name>
    <dbReference type="NCBI Taxonomy" id="8319"/>
    <lineage>
        <taxon>Eukaryota</taxon>
        <taxon>Metazoa</taxon>
        <taxon>Chordata</taxon>
        <taxon>Craniata</taxon>
        <taxon>Vertebrata</taxon>
        <taxon>Euteleostomi</taxon>
        <taxon>Amphibia</taxon>
        <taxon>Batrachia</taxon>
        <taxon>Caudata</taxon>
        <taxon>Salamandroidea</taxon>
        <taxon>Salamandridae</taxon>
        <taxon>Pleurodelinae</taxon>
        <taxon>Pleurodeles</taxon>
    </lineage>
</organism>
<feature type="region of interest" description="Disordered" evidence="1">
    <location>
        <begin position="1"/>
        <end position="24"/>
    </location>
</feature>
<evidence type="ECO:0000313" key="3">
    <source>
        <dbReference type="Proteomes" id="UP001066276"/>
    </source>
</evidence>
<reference evidence="2" key="1">
    <citation type="journal article" date="2022" name="bioRxiv">
        <title>Sequencing and chromosome-scale assembly of the giantPleurodeles waltlgenome.</title>
        <authorList>
            <person name="Brown T."/>
            <person name="Elewa A."/>
            <person name="Iarovenko S."/>
            <person name="Subramanian E."/>
            <person name="Araus A.J."/>
            <person name="Petzold A."/>
            <person name="Susuki M."/>
            <person name="Suzuki K.-i.T."/>
            <person name="Hayashi T."/>
            <person name="Toyoda A."/>
            <person name="Oliveira C."/>
            <person name="Osipova E."/>
            <person name="Leigh N.D."/>
            <person name="Simon A."/>
            <person name="Yun M.H."/>
        </authorList>
    </citation>
    <scope>NUCLEOTIDE SEQUENCE</scope>
    <source>
        <strain evidence="2">20211129_DDA</strain>
        <tissue evidence="2">Liver</tissue>
    </source>
</reference>
<dbReference type="EMBL" id="JANPWB010000009">
    <property type="protein sequence ID" value="KAJ1148353.1"/>
    <property type="molecule type" value="Genomic_DNA"/>
</dbReference>